<keyword evidence="2" id="KW-1185">Reference proteome</keyword>
<reference evidence="1 2" key="1">
    <citation type="journal article" date="2018" name="Harmful Algae">
        <title>The highly heterogeneous methylated genomes and diverse restriction-modification systems of bloom-forming Microcystis.</title>
        <authorList>
            <person name="Zhao L."/>
            <person name="Song Y."/>
            <person name="Li L."/>
            <person name="Gan N."/>
            <person name="Brand J.J."/>
            <person name="Song L."/>
        </authorList>
    </citation>
    <scope>NUCLEOTIDE SEQUENCE [LARGE SCALE GENOMIC DNA]</scope>
    <source>
        <strain evidence="1 2">PCC 7806SL</strain>
    </source>
</reference>
<evidence type="ECO:0000313" key="2">
    <source>
        <dbReference type="Proteomes" id="UP000192439"/>
    </source>
</evidence>
<proteinExistence type="predicted"/>
<name>A0AB33BV77_MICA7</name>
<dbReference type="Proteomes" id="UP000192439">
    <property type="component" value="Chromosome"/>
</dbReference>
<dbReference type="AlphaFoldDB" id="A0AB33BV77"/>
<gene>
    <name evidence="1" type="ORF">BH695_4463</name>
</gene>
<accession>A0AB33BV77</accession>
<dbReference type="EMBL" id="CP020771">
    <property type="protein sequence ID" value="ARI83742.1"/>
    <property type="molecule type" value="Genomic_DNA"/>
</dbReference>
<dbReference type="RefSeq" id="WP_002744067.1">
    <property type="nucleotide sequence ID" value="NZ_CP020771.1"/>
</dbReference>
<evidence type="ECO:0000313" key="1">
    <source>
        <dbReference type="EMBL" id="ARI83742.1"/>
    </source>
</evidence>
<evidence type="ECO:0008006" key="3">
    <source>
        <dbReference type="Google" id="ProtNLM"/>
    </source>
</evidence>
<protein>
    <recommendedName>
        <fullName evidence="3">DUF4926 domain-containing protein</fullName>
    </recommendedName>
</protein>
<sequence length="66" mass="7372">MTKLYQEVSLNCDFPEYNLEKVEVGTLVDIVPHPTGGEEGYVLEIFDSEGESIDVVIPNPAYKVQL</sequence>
<organism evidence="1 2">
    <name type="scientific">Microcystis aeruginosa PCC 7806SL</name>
    <dbReference type="NCBI Taxonomy" id="1903187"/>
    <lineage>
        <taxon>Bacteria</taxon>
        <taxon>Bacillati</taxon>
        <taxon>Cyanobacteriota</taxon>
        <taxon>Cyanophyceae</taxon>
        <taxon>Oscillatoriophycideae</taxon>
        <taxon>Chroococcales</taxon>
        <taxon>Microcystaceae</taxon>
        <taxon>Microcystis</taxon>
    </lineage>
</organism>